<organism evidence="1 2">
    <name type="scientific">Rhizobium leguminosarum</name>
    <dbReference type="NCBI Taxonomy" id="384"/>
    <lineage>
        <taxon>Bacteria</taxon>
        <taxon>Pseudomonadati</taxon>
        <taxon>Pseudomonadota</taxon>
        <taxon>Alphaproteobacteria</taxon>
        <taxon>Hyphomicrobiales</taxon>
        <taxon>Rhizobiaceae</taxon>
        <taxon>Rhizobium/Agrobacterium group</taxon>
        <taxon>Rhizobium</taxon>
    </lineage>
</organism>
<evidence type="ECO:0000313" key="1">
    <source>
        <dbReference type="EMBL" id="NEK56083.1"/>
    </source>
</evidence>
<proteinExistence type="predicted"/>
<evidence type="ECO:0000313" key="2">
    <source>
        <dbReference type="Proteomes" id="UP000471409"/>
    </source>
</evidence>
<protein>
    <submittedName>
        <fullName evidence="1">tRNA 2-thiocytidine(32) synthetase TtcA</fullName>
    </submittedName>
</protein>
<comment type="caution">
    <text evidence="1">The sequence shown here is derived from an EMBL/GenBank/DDBJ whole genome shotgun (WGS) entry which is preliminary data.</text>
</comment>
<feature type="non-terminal residue" evidence="1">
    <location>
        <position position="67"/>
    </location>
</feature>
<name>A0A6P0DVN1_RHILE</name>
<dbReference type="Proteomes" id="UP000471409">
    <property type="component" value="Unassembled WGS sequence"/>
</dbReference>
<accession>A0A6P0DVN1</accession>
<dbReference type="AlphaFoldDB" id="A0A6P0DVN1"/>
<sequence>MNIAANIADDLETGEADTSGHALFADAPRSVSFNKLRKRLLRQVRQAFDDFDMLKGQKRWLVGLSGG</sequence>
<reference evidence="1 2" key="1">
    <citation type="submission" date="2020-01" db="EMBL/GenBank/DDBJ databases">
        <title>Rhizobium genotypes associated with high levels of biological nitrogen fixation by grain legumes in a temperate-maritime cropping system.</title>
        <authorList>
            <person name="Maluk M."/>
            <person name="Francesc Ferrando Molina F."/>
            <person name="Lopez Del Egido L."/>
            <person name="Lafos M."/>
            <person name="Langarica-Fuentes A."/>
            <person name="Gebre Yohannes G."/>
            <person name="Young M.W."/>
            <person name="Martin P."/>
            <person name="Gantlett R."/>
            <person name="Kenicer G."/>
            <person name="Hawes C."/>
            <person name="Begg G.S."/>
            <person name="Quilliam R.S."/>
            <person name="Squire G.R."/>
            <person name="Poole P.S."/>
            <person name="Young P.W."/>
            <person name="Iannetta P.M."/>
            <person name="James E.K."/>
        </authorList>
    </citation>
    <scope>NUCLEOTIDE SEQUENCE [LARGE SCALE GENOMIC DNA]</scope>
    <source>
        <strain evidence="1 2">JHI944</strain>
    </source>
</reference>
<dbReference type="EMBL" id="WXXP01001187">
    <property type="protein sequence ID" value="NEK56083.1"/>
    <property type="molecule type" value="Genomic_DNA"/>
</dbReference>
<gene>
    <name evidence="1" type="ORF">GUK36_43445</name>
</gene>